<comment type="pathway">
    <text evidence="3">Cofactor biosynthesis; tetrahydrofolate biosynthesis; 7,8-dihydrofolate from 2-amino-4-hydroxy-6-hydroxymethyl-7,8-dihydropteridine diphosphate and 4-aminobenzoate: step 1/2.</text>
</comment>
<dbReference type="PATRIC" id="fig|85874.4.peg.14"/>
<comment type="catalytic activity">
    <reaction evidence="1">
        <text>(7,8-dihydropterin-6-yl)methyl diphosphate + 4-aminobenzoate = 7,8-dihydropteroate + diphosphate</text>
        <dbReference type="Rhea" id="RHEA:19949"/>
        <dbReference type="ChEBI" id="CHEBI:17836"/>
        <dbReference type="ChEBI" id="CHEBI:17839"/>
        <dbReference type="ChEBI" id="CHEBI:33019"/>
        <dbReference type="ChEBI" id="CHEBI:72950"/>
        <dbReference type="EC" id="2.5.1.15"/>
    </reaction>
</comment>
<dbReference type="Gene3D" id="3.20.20.20">
    <property type="entry name" value="Dihydropteroate synthase-like"/>
    <property type="match status" value="1"/>
</dbReference>
<dbReference type="PANTHER" id="PTHR20941:SF1">
    <property type="entry name" value="FOLIC ACID SYNTHESIS PROTEIN FOL1"/>
    <property type="match status" value="1"/>
</dbReference>
<dbReference type="NCBIfam" id="TIGR01496">
    <property type="entry name" value="DHPS"/>
    <property type="match status" value="1"/>
</dbReference>
<evidence type="ECO:0000256" key="11">
    <source>
        <dbReference type="ARBA" id="ARBA00030193"/>
    </source>
</evidence>
<gene>
    <name evidence="13" type="ORF">XD66_0682</name>
</gene>
<sequence>MSYRELHNIRVIAISNREEAQKAIKSVGADAGGVAWMTPKAIHYVLKIENLPTRAANILKQEMLSRGGEAAIHREAVHLAVETTDVLLMGTLKQYDQLCRKLKMQPFGLSHLAQEIKEVLENLDKKQVYHLRCRDLSLPIGERTLVMGILNVTPDSFSDGGKFTDVEAAVEHAKEMVEAGADIIDIGGESTRLQGNPATYSQNKPTSSRWGWEPLPVEEELRRIMPVLERLLEEVEVPISIDTYKSETAEAALKAGAHMINDVWGFQYDPRLAEVAARYDVPVVLMHNQTSTEYHDLMGDIIRYLRKSIKIATDAGVRPEQIIIDPGIGFGKNPEQSLKVLRHLKELKSLGKPILLGTSRKSVIGATLNLPVEERLEGTAATVAWGIAQGVDIIRVHDVKEMVRVARMVDAIMRA</sequence>
<dbReference type="EC" id="2.5.1.15" evidence="5"/>
<dbReference type="GO" id="GO:0046654">
    <property type="term" value="P:tetrahydrofolate biosynthetic process"/>
    <property type="evidence" value="ECO:0007669"/>
    <property type="project" value="UniProtKB-UniPathway"/>
</dbReference>
<evidence type="ECO:0000256" key="10">
    <source>
        <dbReference type="ARBA" id="ARBA00022909"/>
    </source>
</evidence>
<evidence type="ECO:0000256" key="4">
    <source>
        <dbReference type="ARBA" id="ARBA00009503"/>
    </source>
</evidence>
<name>A0A101FGJ1_9THEO</name>
<dbReference type="InterPro" id="IPR011005">
    <property type="entry name" value="Dihydropteroate_synth-like_sf"/>
</dbReference>
<dbReference type="InterPro" id="IPR000489">
    <property type="entry name" value="Pterin-binding_dom"/>
</dbReference>
<protein>
    <recommendedName>
        <fullName evidence="6">Dihydropteroate synthase</fullName>
        <ecNumber evidence="5">2.5.1.15</ecNumber>
    </recommendedName>
    <alternativeName>
        <fullName evidence="11">Dihydropteroate pyrophosphorylase</fullName>
    </alternativeName>
</protein>
<dbReference type="GO" id="GO:0046872">
    <property type="term" value="F:metal ion binding"/>
    <property type="evidence" value="ECO:0007669"/>
    <property type="project" value="UniProtKB-KW"/>
</dbReference>
<dbReference type="GO" id="GO:0046656">
    <property type="term" value="P:folic acid biosynthetic process"/>
    <property type="evidence" value="ECO:0007669"/>
    <property type="project" value="UniProtKB-KW"/>
</dbReference>
<dbReference type="GO" id="GO:0004156">
    <property type="term" value="F:dihydropteroate synthase activity"/>
    <property type="evidence" value="ECO:0007669"/>
    <property type="project" value="UniProtKB-EC"/>
</dbReference>
<comment type="cofactor">
    <cofactor evidence="2">
        <name>Mg(2+)</name>
        <dbReference type="ChEBI" id="CHEBI:18420"/>
    </cofactor>
</comment>
<dbReference type="PROSITE" id="PS50972">
    <property type="entry name" value="PTERIN_BINDING"/>
    <property type="match status" value="1"/>
</dbReference>
<feature type="domain" description="Pterin-binding" evidence="12">
    <location>
        <begin position="144"/>
        <end position="407"/>
    </location>
</feature>
<keyword evidence="8" id="KW-0479">Metal-binding</keyword>
<dbReference type="EMBL" id="LGFO01000067">
    <property type="protein sequence ID" value="KUK36614.1"/>
    <property type="molecule type" value="Genomic_DNA"/>
</dbReference>
<dbReference type="UniPathway" id="UPA00077">
    <property type="reaction ID" value="UER00156"/>
</dbReference>
<evidence type="ECO:0000256" key="6">
    <source>
        <dbReference type="ARBA" id="ARBA00016919"/>
    </source>
</evidence>
<evidence type="ECO:0000256" key="3">
    <source>
        <dbReference type="ARBA" id="ARBA00004763"/>
    </source>
</evidence>
<dbReference type="CDD" id="cd00739">
    <property type="entry name" value="DHPS"/>
    <property type="match status" value="1"/>
</dbReference>
<evidence type="ECO:0000256" key="1">
    <source>
        <dbReference type="ARBA" id="ARBA00000012"/>
    </source>
</evidence>
<reference evidence="14" key="1">
    <citation type="journal article" date="2015" name="MBio">
        <title>Genome-Resolved Metagenomic Analysis Reveals Roles for Candidate Phyla and Other Microbial Community Members in Biogeochemical Transformations in Oil Reservoirs.</title>
        <authorList>
            <person name="Hu P."/>
            <person name="Tom L."/>
            <person name="Singh A."/>
            <person name="Thomas B.C."/>
            <person name="Baker B.J."/>
            <person name="Piceno Y.M."/>
            <person name="Andersen G.L."/>
            <person name="Banfield J.F."/>
        </authorList>
    </citation>
    <scope>NUCLEOTIDE SEQUENCE [LARGE SCALE GENOMIC DNA]</scope>
</reference>
<dbReference type="PROSITE" id="PS00792">
    <property type="entry name" value="DHPS_1"/>
    <property type="match status" value="1"/>
</dbReference>
<keyword evidence="10" id="KW-0289">Folate biosynthesis</keyword>
<evidence type="ECO:0000256" key="5">
    <source>
        <dbReference type="ARBA" id="ARBA00012458"/>
    </source>
</evidence>
<dbReference type="SUPFAM" id="SSF51717">
    <property type="entry name" value="Dihydropteroate synthetase-like"/>
    <property type="match status" value="1"/>
</dbReference>
<evidence type="ECO:0000256" key="2">
    <source>
        <dbReference type="ARBA" id="ARBA00001946"/>
    </source>
</evidence>
<dbReference type="Pfam" id="PF00809">
    <property type="entry name" value="Pterin_bind"/>
    <property type="match status" value="2"/>
</dbReference>
<comment type="caution">
    <text evidence="13">The sequence shown here is derived from an EMBL/GenBank/DDBJ whole genome shotgun (WGS) entry which is preliminary data.</text>
</comment>
<dbReference type="Proteomes" id="UP000053326">
    <property type="component" value="Unassembled WGS sequence"/>
</dbReference>
<evidence type="ECO:0000256" key="7">
    <source>
        <dbReference type="ARBA" id="ARBA00022679"/>
    </source>
</evidence>
<evidence type="ECO:0000313" key="13">
    <source>
        <dbReference type="EMBL" id="KUK36614.1"/>
    </source>
</evidence>
<evidence type="ECO:0000259" key="12">
    <source>
        <dbReference type="PROSITE" id="PS50972"/>
    </source>
</evidence>
<dbReference type="PANTHER" id="PTHR20941">
    <property type="entry name" value="FOLATE SYNTHESIS PROTEINS"/>
    <property type="match status" value="1"/>
</dbReference>
<evidence type="ECO:0000256" key="9">
    <source>
        <dbReference type="ARBA" id="ARBA00022842"/>
    </source>
</evidence>
<proteinExistence type="inferred from homology"/>
<evidence type="ECO:0000313" key="14">
    <source>
        <dbReference type="Proteomes" id="UP000053326"/>
    </source>
</evidence>
<organism evidence="13 14">
    <name type="scientific">Thermacetogenium phaeum</name>
    <dbReference type="NCBI Taxonomy" id="85874"/>
    <lineage>
        <taxon>Bacteria</taxon>
        <taxon>Bacillati</taxon>
        <taxon>Bacillota</taxon>
        <taxon>Clostridia</taxon>
        <taxon>Thermoanaerobacterales</taxon>
        <taxon>Thermoanaerobacteraceae</taxon>
        <taxon>Thermacetogenium</taxon>
    </lineage>
</organism>
<dbReference type="InterPro" id="IPR006390">
    <property type="entry name" value="DHP_synth_dom"/>
</dbReference>
<comment type="similarity">
    <text evidence="4">Belongs to the DHPS family.</text>
</comment>
<dbReference type="InterPro" id="IPR045031">
    <property type="entry name" value="DHP_synth-like"/>
</dbReference>
<keyword evidence="9" id="KW-0460">Magnesium</keyword>
<dbReference type="AlphaFoldDB" id="A0A101FGJ1"/>
<evidence type="ECO:0000256" key="8">
    <source>
        <dbReference type="ARBA" id="ARBA00022723"/>
    </source>
</evidence>
<keyword evidence="7" id="KW-0808">Transferase</keyword>
<accession>A0A101FGJ1</accession>